<keyword evidence="2" id="KW-1003">Cell membrane</keyword>
<organism evidence="10 11">
    <name type="scientific">Candidatus Roizmanbacteria bacterium CG22_combo_CG10-13_8_21_14_all_38_20</name>
    <dbReference type="NCBI Taxonomy" id="1974862"/>
    <lineage>
        <taxon>Bacteria</taxon>
        <taxon>Candidatus Roizmaniibacteriota</taxon>
    </lineage>
</organism>
<dbReference type="InterPro" id="IPR038731">
    <property type="entry name" value="RgtA/B/C-like"/>
</dbReference>
<keyword evidence="7 8" id="KW-0472">Membrane</keyword>
<feature type="transmembrane region" description="Helical" evidence="8">
    <location>
        <begin position="370"/>
        <end position="388"/>
    </location>
</feature>
<evidence type="ECO:0000256" key="5">
    <source>
        <dbReference type="ARBA" id="ARBA00022692"/>
    </source>
</evidence>
<name>A0A2H0BU76_9BACT</name>
<keyword evidence="3" id="KW-0328">Glycosyltransferase</keyword>
<dbReference type="GO" id="GO:0009103">
    <property type="term" value="P:lipopolysaccharide biosynthetic process"/>
    <property type="evidence" value="ECO:0007669"/>
    <property type="project" value="UniProtKB-ARBA"/>
</dbReference>
<dbReference type="PANTHER" id="PTHR33908">
    <property type="entry name" value="MANNOSYLTRANSFERASE YKCB-RELATED"/>
    <property type="match status" value="1"/>
</dbReference>
<evidence type="ECO:0000313" key="11">
    <source>
        <dbReference type="Proteomes" id="UP000231246"/>
    </source>
</evidence>
<evidence type="ECO:0000313" key="10">
    <source>
        <dbReference type="EMBL" id="PIP61181.1"/>
    </source>
</evidence>
<dbReference type="Pfam" id="PF13231">
    <property type="entry name" value="PMT_2"/>
    <property type="match status" value="1"/>
</dbReference>
<keyword evidence="4" id="KW-0808">Transferase</keyword>
<evidence type="ECO:0000256" key="6">
    <source>
        <dbReference type="ARBA" id="ARBA00022989"/>
    </source>
</evidence>
<comment type="subcellular location">
    <subcellularLocation>
        <location evidence="1">Cell membrane</location>
        <topology evidence="1">Multi-pass membrane protein</topology>
    </subcellularLocation>
</comment>
<evidence type="ECO:0000256" key="2">
    <source>
        <dbReference type="ARBA" id="ARBA00022475"/>
    </source>
</evidence>
<feature type="transmembrane region" description="Helical" evidence="8">
    <location>
        <begin position="307"/>
        <end position="327"/>
    </location>
</feature>
<dbReference type="GO" id="GO:0005886">
    <property type="term" value="C:plasma membrane"/>
    <property type="evidence" value="ECO:0007669"/>
    <property type="project" value="UniProtKB-SubCell"/>
</dbReference>
<feature type="transmembrane region" description="Helical" evidence="8">
    <location>
        <begin position="176"/>
        <end position="191"/>
    </location>
</feature>
<feature type="transmembrane region" description="Helical" evidence="8">
    <location>
        <begin position="78"/>
        <end position="99"/>
    </location>
</feature>
<feature type="domain" description="Glycosyltransferase RgtA/B/C/D-like" evidence="9">
    <location>
        <begin position="65"/>
        <end position="218"/>
    </location>
</feature>
<evidence type="ECO:0000256" key="3">
    <source>
        <dbReference type="ARBA" id="ARBA00022676"/>
    </source>
</evidence>
<evidence type="ECO:0000256" key="8">
    <source>
        <dbReference type="SAM" id="Phobius"/>
    </source>
</evidence>
<gene>
    <name evidence="10" type="ORF">COW99_05300</name>
</gene>
<keyword evidence="6 8" id="KW-1133">Transmembrane helix</keyword>
<keyword evidence="5 8" id="KW-0812">Transmembrane</keyword>
<evidence type="ECO:0000256" key="1">
    <source>
        <dbReference type="ARBA" id="ARBA00004651"/>
    </source>
</evidence>
<dbReference type="Proteomes" id="UP000231246">
    <property type="component" value="Unassembled WGS sequence"/>
</dbReference>
<feature type="transmembrane region" description="Helical" evidence="8">
    <location>
        <begin position="203"/>
        <end position="224"/>
    </location>
</feature>
<evidence type="ECO:0000256" key="7">
    <source>
        <dbReference type="ARBA" id="ARBA00023136"/>
    </source>
</evidence>
<proteinExistence type="predicted"/>
<dbReference type="EMBL" id="PCTA01000033">
    <property type="protein sequence ID" value="PIP61181.1"/>
    <property type="molecule type" value="Genomic_DNA"/>
</dbReference>
<feature type="transmembrane region" description="Helical" evidence="8">
    <location>
        <begin position="128"/>
        <end position="145"/>
    </location>
</feature>
<feature type="transmembrane region" description="Helical" evidence="8">
    <location>
        <begin position="278"/>
        <end position="295"/>
    </location>
</feature>
<accession>A0A2H0BU76</accession>
<dbReference type="InterPro" id="IPR050297">
    <property type="entry name" value="LipidA_mod_glycosyltrf_83"/>
</dbReference>
<dbReference type="GO" id="GO:0016763">
    <property type="term" value="F:pentosyltransferase activity"/>
    <property type="evidence" value="ECO:0007669"/>
    <property type="project" value="TreeGrafter"/>
</dbReference>
<evidence type="ECO:0000256" key="4">
    <source>
        <dbReference type="ARBA" id="ARBA00022679"/>
    </source>
</evidence>
<protein>
    <recommendedName>
        <fullName evidence="9">Glycosyltransferase RgtA/B/C/D-like domain-containing protein</fullName>
    </recommendedName>
</protein>
<feature type="transmembrane region" description="Helical" evidence="8">
    <location>
        <begin position="339"/>
        <end position="358"/>
    </location>
</feature>
<dbReference type="AlphaFoldDB" id="A0A2H0BU76"/>
<feature type="transmembrane region" description="Helical" evidence="8">
    <location>
        <begin position="5"/>
        <end position="22"/>
    </location>
</feature>
<reference evidence="10 11" key="1">
    <citation type="submission" date="2017-09" db="EMBL/GenBank/DDBJ databases">
        <title>Depth-based differentiation of microbial function through sediment-hosted aquifers and enrichment of novel symbionts in the deep terrestrial subsurface.</title>
        <authorList>
            <person name="Probst A.J."/>
            <person name="Ladd B."/>
            <person name="Jarett J.K."/>
            <person name="Geller-Mcgrath D.E."/>
            <person name="Sieber C.M."/>
            <person name="Emerson J.B."/>
            <person name="Anantharaman K."/>
            <person name="Thomas B.C."/>
            <person name="Malmstrom R."/>
            <person name="Stieglmeier M."/>
            <person name="Klingl A."/>
            <person name="Woyke T."/>
            <person name="Ryan C.M."/>
            <person name="Banfield J.F."/>
        </authorList>
    </citation>
    <scope>NUCLEOTIDE SEQUENCE [LARGE SCALE GENOMIC DNA]</scope>
    <source>
        <strain evidence="10">CG22_combo_CG10-13_8_21_14_all_38_20</strain>
    </source>
</reference>
<sequence length="536" mass="60292">MKNKLFLTLAGIISIVGFYLRFTQISQIDSLYPDVAINGLEALYSPIQPFYFRFGEHNEGLYIVLLKGFFAVFGSGVWQVYGLSALIGSATVTLFIWIITKLKDKTTGIIAGIILATSPWHIALSRSGFRSILVPFILGLIYLLFQSYWSNKTVLKAAVIGVLLGLGFYTYPAYRAIAIFMPFILMAWWLFSKQRASIRIKHLSIMILAGLITLIPTILMFIAFPEPLASRVSEVSVFTHKTIMEGFILAAKQAGKVITGYFFVGDQNWRVNYGQAPLIQPIVSLGFIAGLGLIAKNISFATRSQKIFNTLVLLNLAIFLIPAVFTFEGGQSMPHNMRLSGQLLTVFGITAVGINYLFSLIKKLNQSITNYANLFLIVALLASLFIYSHSLVRASLIKEEYAKAIRSDLRYVANYLILSDSSHQKIAHVSEFERFTLNYLLKDTENMGIKPGIRAEYLEQKTLYDAIHADYPIVADYNVEYLALNTGDEVVVPVYSDQPDSYVISYLKNKYPALKSYPYYADNRFPNKIAFWIYSL</sequence>
<comment type="caution">
    <text evidence="10">The sequence shown here is derived from an EMBL/GenBank/DDBJ whole genome shotgun (WGS) entry which is preliminary data.</text>
</comment>
<evidence type="ECO:0000259" key="9">
    <source>
        <dbReference type="Pfam" id="PF13231"/>
    </source>
</evidence>
<dbReference type="PANTHER" id="PTHR33908:SF3">
    <property type="entry name" value="UNDECAPRENYL PHOSPHATE-ALPHA-4-AMINO-4-DEOXY-L-ARABINOSE ARABINOSYL TRANSFERASE"/>
    <property type="match status" value="1"/>
</dbReference>
<dbReference type="GO" id="GO:0010041">
    <property type="term" value="P:response to iron(III) ion"/>
    <property type="evidence" value="ECO:0007669"/>
    <property type="project" value="TreeGrafter"/>
</dbReference>